<keyword evidence="3" id="KW-1185">Reference proteome</keyword>
<dbReference type="Gene3D" id="3.40.50.300">
    <property type="entry name" value="P-loop containing nucleotide triphosphate hydrolases"/>
    <property type="match status" value="1"/>
</dbReference>
<dbReference type="SMART" id="SM00382">
    <property type="entry name" value="AAA"/>
    <property type="match status" value="1"/>
</dbReference>
<dbReference type="InterPro" id="IPR003959">
    <property type="entry name" value="ATPase_AAA_core"/>
</dbReference>
<accession>A0A5C7FC76</accession>
<protein>
    <submittedName>
        <fullName evidence="2">AAA family ATPase</fullName>
    </submittedName>
</protein>
<dbReference type="OrthoDB" id="9805802at2"/>
<evidence type="ECO:0000313" key="2">
    <source>
        <dbReference type="EMBL" id="TXF88516.1"/>
    </source>
</evidence>
<dbReference type="Pfam" id="PF13476">
    <property type="entry name" value="AAA_23"/>
    <property type="match status" value="1"/>
</dbReference>
<name>A0A5C7FC76_9BACT</name>
<dbReference type="Pfam" id="PF13304">
    <property type="entry name" value="AAA_21"/>
    <property type="match status" value="1"/>
</dbReference>
<dbReference type="RefSeq" id="WP_147931498.1">
    <property type="nucleotide sequence ID" value="NZ_VOXD01000022.1"/>
</dbReference>
<dbReference type="InterPro" id="IPR038729">
    <property type="entry name" value="Rad50/SbcC_AAA"/>
</dbReference>
<dbReference type="InterPro" id="IPR027417">
    <property type="entry name" value="P-loop_NTPase"/>
</dbReference>
<dbReference type="GO" id="GO:0016887">
    <property type="term" value="F:ATP hydrolysis activity"/>
    <property type="evidence" value="ECO:0007669"/>
    <property type="project" value="InterPro"/>
</dbReference>
<proteinExistence type="predicted"/>
<dbReference type="Proteomes" id="UP000321907">
    <property type="component" value="Unassembled WGS sequence"/>
</dbReference>
<reference evidence="2 3" key="1">
    <citation type="submission" date="2019-08" db="EMBL/GenBank/DDBJ databases">
        <title>Lewinella sp. strain SSH13 Genome sequencing and assembly.</title>
        <authorList>
            <person name="Kim I."/>
        </authorList>
    </citation>
    <scope>NUCLEOTIDE SEQUENCE [LARGE SCALE GENOMIC DNA]</scope>
    <source>
        <strain evidence="2 3">SSH13</strain>
    </source>
</reference>
<dbReference type="EMBL" id="VOXD01000022">
    <property type="protein sequence ID" value="TXF88516.1"/>
    <property type="molecule type" value="Genomic_DNA"/>
</dbReference>
<comment type="caution">
    <text evidence="2">The sequence shown here is derived from an EMBL/GenBank/DDBJ whole genome shotgun (WGS) entry which is preliminary data.</text>
</comment>
<dbReference type="InterPro" id="IPR003593">
    <property type="entry name" value="AAA+_ATPase"/>
</dbReference>
<dbReference type="InterPro" id="IPR051396">
    <property type="entry name" value="Bact_Antivir_Def_Nuclease"/>
</dbReference>
<evidence type="ECO:0000313" key="3">
    <source>
        <dbReference type="Proteomes" id="UP000321907"/>
    </source>
</evidence>
<organism evidence="2 3">
    <name type="scientific">Neolewinella aurantiaca</name>
    <dbReference type="NCBI Taxonomy" id="2602767"/>
    <lineage>
        <taxon>Bacteria</taxon>
        <taxon>Pseudomonadati</taxon>
        <taxon>Bacteroidota</taxon>
        <taxon>Saprospiria</taxon>
        <taxon>Saprospirales</taxon>
        <taxon>Lewinellaceae</taxon>
        <taxon>Neolewinella</taxon>
    </lineage>
</organism>
<dbReference type="CDD" id="cd00267">
    <property type="entry name" value="ABC_ATPase"/>
    <property type="match status" value="1"/>
</dbReference>
<evidence type="ECO:0000259" key="1">
    <source>
        <dbReference type="SMART" id="SM00382"/>
    </source>
</evidence>
<dbReference type="GO" id="GO:0006302">
    <property type="term" value="P:double-strand break repair"/>
    <property type="evidence" value="ECO:0007669"/>
    <property type="project" value="InterPro"/>
</dbReference>
<dbReference type="GO" id="GO:0005524">
    <property type="term" value="F:ATP binding"/>
    <property type="evidence" value="ECO:0007669"/>
    <property type="project" value="InterPro"/>
</dbReference>
<dbReference type="AlphaFoldDB" id="A0A5C7FC76"/>
<dbReference type="PANTHER" id="PTHR43581:SF2">
    <property type="entry name" value="EXCINUCLEASE ATPASE SUBUNIT"/>
    <property type="match status" value="1"/>
</dbReference>
<dbReference type="SUPFAM" id="SSF52540">
    <property type="entry name" value="P-loop containing nucleoside triphosphate hydrolases"/>
    <property type="match status" value="1"/>
</dbReference>
<feature type="domain" description="AAA+ ATPase" evidence="1">
    <location>
        <begin position="24"/>
        <end position="342"/>
    </location>
</feature>
<sequence length="431" mass="47955">MTIQSLTLENLRGFAGKHEVKFTDPNVAAFIGVNGSGKSTVLEAMLVALHNLLRRSDNRNNAAVYSLTLEDISIGYTSGSVAVQVIVDSATGNNLRIKIPIPSYNAAVEISYSSFNEKEWLRNAIANETSIPIVCAYKAGLPIEMGEGYYDEVQYKLGREQTYFGALDTQIDFTTLTHWLEDLINLQNSEAVNRRDFDYILPEMKAVNIGLAKFWGELEGNGHGTGKVQLVIKTFERTLTYVKNDSVLKFDQLSSGEQLILGLALDVMYRCISANNHLSNPLESPGVVLIDEIELHLHPRWQANIIKALRTTFPNIQFIVSTHSPLVINQLRDEQVFALRKDGIVPGTQMQETYGMDASAVITNIMGAPSRPPEISERFDEVAELLNDPSPENLDKVREQLANLRQTISPNDLELLQFSNILSIEESAVDI</sequence>
<dbReference type="PANTHER" id="PTHR43581">
    <property type="entry name" value="ATP/GTP PHOSPHATASE"/>
    <property type="match status" value="1"/>
</dbReference>
<gene>
    <name evidence="2" type="ORF">FUA23_14625</name>
</gene>